<dbReference type="RefSeq" id="WP_088352638.1">
    <property type="nucleotide sequence ID" value="NZ_CP150663.1"/>
</dbReference>
<dbReference type="Pfam" id="PF14093">
    <property type="entry name" value="DUF4271"/>
    <property type="match status" value="1"/>
</dbReference>
<dbReference type="KEGG" id="phal:H9I45_11315"/>
<feature type="transmembrane region" description="Helical" evidence="1">
    <location>
        <begin position="62"/>
        <end position="84"/>
    </location>
</feature>
<accession>A0A7L8AD48</accession>
<feature type="transmembrane region" description="Helical" evidence="1">
    <location>
        <begin position="138"/>
        <end position="155"/>
    </location>
</feature>
<evidence type="ECO:0000313" key="3">
    <source>
        <dbReference type="Proteomes" id="UP000516764"/>
    </source>
</evidence>
<organism evidence="2 3">
    <name type="scientific">Polaribacter haliotis</name>
    <dbReference type="NCBI Taxonomy" id="1888915"/>
    <lineage>
        <taxon>Bacteria</taxon>
        <taxon>Pseudomonadati</taxon>
        <taxon>Bacteroidota</taxon>
        <taxon>Flavobacteriia</taxon>
        <taxon>Flavobacteriales</taxon>
        <taxon>Flavobacteriaceae</taxon>
    </lineage>
</organism>
<proteinExistence type="predicted"/>
<dbReference type="InterPro" id="IPR025367">
    <property type="entry name" value="DUF4271"/>
</dbReference>
<evidence type="ECO:0000313" key="2">
    <source>
        <dbReference type="EMBL" id="QOD59933.1"/>
    </source>
</evidence>
<keyword evidence="1" id="KW-0472">Membrane</keyword>
<evidence type="ECO:0000256" key="1">
    <source>
        <dbReference type="SAM" id="Phobius"/>
    </source>
</evidence>
<dbReference type="OrthoDB" id="1438590at2"/>
<reference evidence="2 3" key="1">
    <citation type="journal article" date="2016" name="Int. J. Syst. Evol. Microbiol.">
        <title>Polaribacter haliotis sp. nov., isolated from the gut of abalone Haliotis discus hannai.</title>
        <authorList>
            <person name="Kim Y.O."/>
            <person name="Park I.S."/>
            <person name="Park S."/>
            <person name="Nam B.H."/>
            <person name="Park J.M."/>
            <person name="Kim D.G."/>
            <person name="Yoon J.H."/>
        </authorList>
    </citation>
    <scope>NUCLEOTIDE SEQUENCE [LARGE SCALE GENOMIC DNA]</scope>
    <source>
        <strain evidence="2 3">KCTC 52418</strain>
    </source>
</reference>
<name>A0A7L8AD48_9FLAO</name>
<dbReference type="AlphaFoldDB" id="A0A7L8AD48"/>
<feature type="transmembrane region" description="Helical" evidence="1">
    <location>
        <begin position="186"/>
        <end position="209"/>
    </location>
</feature>
<protein>
    <submittedName>
        <fullName evidence="2">DUF4271 domain-containing protein</fullName>
    </submittedName>
</protein>
<keyword evidence="3" id="KW-1185">Reference proteome</keyword>
<feature type="transmembrane region" description="Helical" evidence="1">
    <location>
        <begin position="96"/>
        <end position="118"/>
    </location>
</feature>
<feature type="transmembrane region" description="Helical" evidence="1">
    <location>
        <begin position="12"/>
        <end position="31"/>
    </location>
</feature>
<gene>
    <name evidence="2" type="ORF">H9I45_11315</name>
</gene>
<dbReference type="EMBL" id="CP061813">
    <property type="protein sequence ID" value="QOD59933.1"/>
    <property type="molecule type" value="Genomic_DNA"/>
</dbReference>
<feature type="transmembrane region" description="Helical" evidence="1">
    <location>
        <begin position="162"/>
        <end position="180"/>
    </location>
</feature>
<dbReference type="Proteomes" id="UP000516764">
    <property type="component" value="Chromosome"/>
</dbReference>
<sequence>MQALEKNLIDSSWITIILVGLIALIVVLKIIDSERLKAYVFALFNKGFIESEVEEDTSFFNAFYSTLFLFSTTTLALVIYTFLIDQNLLLETSFSSFLYIFVTVVSYFLVKWILEMLLSRLFLIKNTVRFYFVSKFSYFYSISFLLFVLFVITTYSPLNSSFLFYASAVLFFMRLIFHITNNKNLIFSQLFYFILYICAFEIAPLFILFKLML</sequence>
<keyword evidence="1" id="KW-1133">Transmembrane helix</keyword>
<keyword evidence="1" id="KW-0812">Transmembrane</keyword>